<sequence>MSGRHGTSIANLQPIARFRVLVTFIAFNQECSASFEKGESNFDYLHFSFHFFQKNDCQCDKFVV</sequence>
<protein>
    <submittedName>
        <fullName evidence="1">Uncharacterized protein</fullName>
    </submittedName>
</protein>
<evidence type="ECO:0000313" key="1">
    <source>
        <dbReference type="EMBL" id="SMG33481.1"/>
    </source>
</evidence>
<dbReference type="AlphaFoldDB" id="A0A1X7K088"/>
<dbReference type="Proteomes" id="UP000193834">
    <property type="component" value="Unassembled WGS sequence"/>
</dbReference>
<evidence type="ECO:0000313" key="2">
    <source>
        <dbReference type="Proteomes" id="UP000193834"/>
    </source>
</evidence>
<accession>A0A1X7K088</accession>
<keyword evidence="2" id="KW-1185">Reference proteome</keyword>
<dbReference type="EMBL" id="FXAZ01000002">
    <property type="protein sequence ID" value="SMG33481.1"/>
    <property type="molecule type" value="Genomic_DNA"/>
</dbReference>
<reference evidence="1 2" key="1">
    <citation type="submission" date="2017-04" db="EMBL/GenBank/DDBJ databases">
        <authorList>
            <person name="Afonso C.L."/>
            <person name="Miller P.J."/>
            <person name="Scott M.A."/>
            <person name="Spackman E."/>
            <person name="Goraichik I."/>
            <person name="Dimitrov K.M."/>
            <person name="Suarez D.L."/>
            <person name="Swayne D.E."/>
        </authorList>
    </citation>
    <scope>NUCLEOTIDE SEQUENCE [LARGE SCALE GENOMIC DNA]</scope>
    <source>
        <strain evidence="1 2">11</strain>
    </source>
</reference>
<proteinExistence type="predicted"/>
<gene>
    <name evidence="1" type="ORF">SAMN06295960_1848</name>
</gene>
<dbReference type="STRING" id="1852522.SAMN06295960_1848"/>
<organism evidence="1 2">
    <name type="scientific">Paenibacillus aquistagni</name>
    <dbReference type="NCBI Taxonomy" id="1852522"/>
    <lineage>
        <taxon>Bacteria</taxon>
        <taxon>Bacillati</taxon>
        <taxon>Bacillota</taxon>
        <taxon>Bacilli</taxon>
        <taxon>Bacillales</taxon>
        <taxon>Paenibacillaceae</taxon>
        <taxon>Paenibacillus</taxon>
    </lineage>
</organism>
<name>A0A1X7K088_9BACL</name>